<evidence type="ECO:0000313" key="3">
    <source>
        <dbReference type="RefSeq" id="XP_020547503.1"/>
    </source>
</evidence>
<evidence type="ECO:0000256" key="1">
    <source>
        <dbReference type="SAM" id="MobiDB-lite"/>
    </source>
</evidence>
<dbReference type="GeneID" id="105156255"/>
<name>A0A8M8UL82_SESIN</name>
<dbReference type="OrthoDB" id="647720at2759"/>
<dbReference type="RefSeq" id="XP_020547503.1">
    <property type="nucleotide sequence ID" value="XM_020691844.1"/>
</dbReference>
<dbReference type="AlphaFoldDB" id="A0A8M8UL82"/>
<dbReference type="Gramene" id="SIN_1021360.t">
    <property type="protein sequence ID" value="SIN_1021360.t"/>
    <property type="gene ID" value="SIN_1021360"/>
</dbReference>
<feature type="region of interest" description="Disordered" evidence="1">
    <location>
        <begin position="98"/>
        <end position="190"/>
    </location>
</feature>
<evidence type="ECO:0000313" key="2">
    <source>
        <dbReference type="Proteomes" id="UP000504604"/>
    </source>
</evidence>
<protein>
    <submittedName>
        <fullName evidence="3">Stress response protein NST1-like</fullName>
    </submittedName>
</protein>
<dbReference type="Proteomes" id="UP000504604">
    <property type="component" value="Linkage group LG2"/>
</dbReference>
<reference evidence="3" key="1">
    <citation type="submission" date="2025-08" db="UniProtKB">
        <authorList>
            <consortium name="RefSeq"/>
        </authorList>
    </citation>
    <scope>IDENTIFICATION</scope>
</reference>
<feature type="compositionally biased region" description="Basic and acidic residues" evidence="1">
    <location>
        <begin position="98"/>
        <end position="165"/>
    </location>
</feature>
<proteinExistence type="predicted"/>
<gene>
    <name evidence="3" type="primary">LOC105156255</name>
</gene>
<accession>A0A8M8UL82</accession>
<sequence>MSLWTLKPVGCRIPPVTGAKGSHSKVTMVNRPAPPHLQVKEKEKPLLQESLTITSRREMMHVTAASLSLVSLLLPATAEARPRNATVRQKIMEKLEELRQKAGLSKPKEEGEEKKPEEETKDKNPKLEDKKSKPIGEAEEKKAKLKDEAEEQKLKLKDNDDEKKPAATQQQPKVPQSIPALPNILNDITV</sequence>
<dbReference type="KEGG" id="sind:105156255"/>
<organism evidence="2 3">
    <name type="scientific">Sesamum indicum</name>
    <name type="common">Oriental sesame</name>
    <name type="synonym">Sesamum orientale</name>
    <dbReference type="NCBI Taxonomy" id="4182"/>
    <lineage>
        <taxon>Eukaryota</taxon>
        <taxon>Viridiplantae</taxon>
        <taxon>Streptophyta</taxon>
        <taxon>Embryophyta</taxon>
        <taxon>Tracheophyta</taxon>
        <taxon>Spermatophyta</taxon>
        <taxon>Magnoliopsida</taxon>
        <taxon>eudicotyledons</taxon>
        <taxon>Gunneridae</taxon>
        <taxon>Pentapetalae</taxon>
        <taxon>asterids</taxon>
        <taxon>lamiids</taxon>
        <taxon>Lamiales</taxon>
        <taxon>Pedaliaceae</taxon>
        <taxon>Sesamum</taxon>
    </lineage>
</organism>
<keyword evidence="2" id="KW-1185">Reference proteome</keyword>